<dbReference type="AlphaFoldDB" id="A0AAW1N4I6"/>
<dbReference type="Proteomes" id="UP001458880">
    <property type="component" value="Unassembled WGS sequence"/>
</dbReference>
<organism evidence="2 3">
    <name type="scientific">Popillia japonica</name>
    <name type="common">Japanese beetle</name>
    <dbReference type="NCBI Taxonomy" id="7064"/>
    <lineage>
        <taxon>Eukaryota</taxon>
        <taxon>Metazoa</taxon>
        <taxon>Ecdysozoa</taxon>
        <taxon>Arthropoda</taxon>
        <taxon>Hexapoda</taxon>
        <taxon>Insecta</taxon>
        <taxon>Pterygota</taxon>
        <taxon>Neoptera</taxon>
        <taxon>Endopterygota</taxon>
        <taxon>Coleoptera</taxon>
        <taxon>Polyphaga</taxon>
        <taxon>Scarabaeiformia</taxon>
        <taxon>Scarabaeidae</taxon>
        <taxon>Rutelinae</taxon>
        <taxon>Popillia</taxon>
    </lineage>
</organism>
<feature type="region of interest" description="Disordered" evidence="1">
    <location>
        <begin position="61"/>
        <end position="80"/>
    </location>
</feature>
<evidence type="ECO:0000313" key="3">
    <source>
        <dbReference type="Proteomes" id="UP001458880"/>
    </source>
</evidence>
<reference evidence="2 3" key="1">
    <citation type="journal article" date="2024" name="BMC Genomics">
        <title>De novo assembly and annotation of Popillia japonica's genome with initial clues to its potential as an invasive pest.</title>
        <authorList>
            <person name="Cucini C."/>
            <person name="Boschi S."/>
            <person name="Funari R."/>
            <person name="Cardaioli E."/>
            <person name="Iannotti N."/>
            <person name="Marturano G."/>
            <person name="Paoli F."/>
            <person name="Bruttini M."/>
            <person name="Carapelli A."/>
            <person name="Frati F."/>
            <person name="Nardi F."/>
        </authorList>
    </citation>
    <scope>NUCLEOTIDE SEQUENCE [LARGE SCALE GENOMIC DNA]</scope>
    <source>
        <strain evidence="2">DMR45628</strain>
    </source>
</reference>
<evidence type="ECO:0000256" key="1">
    <source>
        <dbReference type="SAM" id="MobiDB-lite"/>
    </source>
</evidence>
<proteinExistence type="predicted"/>
<sequence>MQPHKIQINQPLRPFDMERRLGFANEIIESIENGNMSLHGVNSSNNLTHLFEIPKLDSHYPCGDQPESYPAEDDGDTEHFMTGDYLKANEAGRSARKVPGNVVKPYQPPLTAAKFEKLLYDSDCDVNNPNYAADAGEFSDDSDSEIE</sequence>
<dbReference type="EMBL" id="JASPKY010000004">
    <property type="protein sequence ID" value="KAK9754903.1"/>
    <property type="molecule type" value="Genomic_DNA"/>
</dbReference>
<gene>
    <name evidence="2" type="ORF">QE152_g795</name>
</gene>
<comment type="caution">
    <text evidence="2">The sequence shown here is derived from an EMBL/GenBank/DDBJ whole genome shotgun (WGS) entry which is preliminary data.</text>
</comment>
<accession>A0AAW1N4I6</accession>
<keyword evidence="3" id="KW-1185">Reference proteome</keyword>
<name>A0AAW1N4I6_POPJA</name>
<evidence type="ECO:0000313" key="2">
    <source>
        <dbReference type="EMBL" id="KAK9754903.1"/>
    </source>
</evidence>
<protein>
    <submittedName>
        <fullName evidence="2">Uncharacterized protein</fullName>
    </submittedName>
</protein>